<organism evidence="1 2">
    <name type="scientific">Violaceomyces palustris</name>
    <dbReference type="NCBI Taxonomy" id="1673888"/>
    <lineage>
        <taxon>Eukaryota</taxon>
        <taxon>Fungi</taxon>
        <taxon>Dikarya</taxon>
        <taxon>Basidiomycota</taxon>
        <taxon>Ustilaginomycotina</taxon>
        <taxon>Ustilaginomycetes</taxon>
        <taxon>Violaceomycetales</taxon>
        <taxon>Violaceomycetaceae</taxon>
        <taxon>Violaceomyces</taxon>
    </lineage>
</organism>
<evidence type="ECO:0000313" key="1">
    <source>
        <dbReference type="EMBL" id="PWN49131.1"/>
    </source>
</evidence>
<sequence length="676" mass="73255">MTPTLRNTVSLTSHHSNLLQIPSATKDDPTDVTTALSDPTPSRMADPPSNLPHPQQQQQPPPPVFGLGQNVVRGPGQLSDESISKPSHEAAEVGGPVNAQSDSSSAQGDQQGSPSSRAPPVTLYFRLPFNGPDGNPALLAFTPTVVPNPAARSGGEPLQEQEQRQQDGDTDQQRDQEGGVGGDTQGNGRQPNASPNAQGHVPIAPIFVPLGASPLPFSFIYDASTNLAWPIAEVRVTPPPNSGGDTATFVATATGAAQSTSRLVAGPPFRIALDLHFGQPPEPEQPDPERAARFVSGLEKADSELRSRMARLGMGDIGDYEGGGGHTTSEGQDHALLGCGICLERYEEEDRPEWIAGKASEDEAVVAVPCSGHHTLHAGCLRDWLAKTPPSQWSCPFCRAPLCKKRVEESASSSNGPEGQSFSSSPSSSTGKNCQEGKDEDAKVTTLREEVRHRERLRGWRCDAPACLPRYPPSGKEEKEESERECHSTSSCWEDGNSTRLVKLTPCKHEVHLDCLCTSMRVEADLLTPQEMEEEREDGGGGLGVEGIWNQNLDCFEARSDDEGEGGEDDQDPTNHSLRVSGSEKIADEDGDEICTVGKWVTCPTCRKESWANLPVRKRPRRRREEEEEEEEIPSYANRILEAKQEVKEMTLGSLPTSSRERTDPIHPFLPRPRTV</sequence>
<keyword evidence="2" id="KW-1185">Reference proteome</keyword>
<dbReference type="Proteomes" id="UP000245626">
    <property type="component" value="Unassembled WGS sequence"/>
</dbReference>
<name>A0ACD0NTM0_9BASI</name>
<evidence type="ECO:0000313" key="2">
    <source>
        <dbReference type="Proteomes" id="UP000245626"/>
    </source>
</evidence>
<proteinExistence type="predicted"/>
<dbReference type="EMBL" id="KZ820093">
    <property type="protein sequence ID" value="PWN49131.1"/>
    <property type="molecule type" value="Genomic_DNA"/>
</dbReference>
<protein>
    <submittedName>
        <fullName evidence="1">Uncharacterized protein</fullName>
    </submittedName>
</protein>
<gene>
    <name evidence="1" type="ORF">IE53DRAFT_375259</name>
</gene>
<accession>A0ACD0NTM0</accession>
<reference evidence="1 2" key="1">
    <citation type="journal article" date="2018" name="Mol. Biol. Evol.">
        <title>Broad Genomic Sampling Reveals a Smut Pathogenic Ancestry of the Fungal Clade Ustilaginomycotina.</title>
        <authorList>
            <person name="Kijpornyongpan T."/>
            <person name="Mondo S.J."/>
            <person name="Barry K."/>
            <person name="Sandor L."/>
            <person name="Lee J."/>
            <person name="Lipzen A."/>
            <person name="Pangilinan J."/>
            <person name="LaButti K."/>
            <person name="Hainaut M."/>
            <person name="Henrissat B."/>
            <person name="Grigoriev I.V."/>
            <person name="Spatafora J.W."/>
            <person name="Aime M.C."/>
        </authorList>
    </citation>
    <scope>NUCLEOTIDE SEQUENCE [LARGE SCALE GENOMIC DNA]</scope>
    <source>
        <strain evidence="1 2">SA 807</strain>
    </source>
</reference>